<evidence type="ECO:0000313" key="1">
    <source>
        <dbReference type="EMBL" id="GHE64860.1"/>
    </source>
</evidence>
<keyword evidence="2" id="KW-1185">Reference proteome</keyword>
<dbReference type="EMBL" id="BNAT01000060">
    <property type="protein sequence ID" value="GHE64860.1"/>
    <property type="molecule type" value="Genomic_DNA"/>
</dbReference>
<reference evidence="1" key="2">
    <citation type="submission" date="2020-09" db="EMBL/GenBank/DDBJ databases">
        <authorList>
            <person name="Sun Q."/>
            <person name="Zhou Y."/>
        </authorList>
    </citation>
    <scope>NUCLEOTIDE SEQUENCE</scope>
    <source>
        <strain evidence="1">CGMCC 4.7403</strain>
    </source>
</reference>
<name>A0A918ZRF3_9ACTN</name>
<comment type="caution">
    <text evidence="1">The sequence shown here is derived from an EMBL/GenBank/DDBJ whole genome shotgun (WGS) entry which is preliminary data.</text>
</comment>
<dbReference type="AlphaFoldDB" id="A0A918ZRF3"/>
<accession>A0A918ZRF3</accession>
<sequence length="124" mass="13774">MDRILGGTPERSNGALTIVALALEAGVPRNALTQRHTDLKAEFYDKVRARGGMLDSERRLRQQVRRLKELRAADAQEIARLTADVEALVGALHQATMENSHLRHQLADRHAVVRVLPTQAPLGR</sequence>
<reference evidence="1" key="1">
    <citation type="journal article" date="2014" name="Int. J. Syst. Evol. Microbiol.">
        <title>Complete genome sequence of Corynebacterium casei LMG S-19264T (=DSM 44701T), isolated from a smear-ripened cheese.</title>
        <authorList>
            <consortium name="US DOE Joint Genome Institute (JGI-PGF)"/>
            <person name="Walter F."/>
            <person name="Albersmeier A."/>
            <person name="Kalinowski J."/>
            <person name="Ruckert C."/>
        </authorList>
    </citation>
    <scope>NUCLEOTIDE SEQUENCE</scope>
    <source>
        <strain evidence="1">CGMCC 4.7403</strain>
    </source>
</reference>
<gene>
    <name evidence="1" type="ORF">GCM10017771_88520</name>
</gene>
<proteinExistence type="predicted"/>
<organism evidence="1 2">
    <name type="scientific">Streptomyces capitiformicae</name>
    <dbReference type="NCBI Taxonomy" id="2014920"/>
    <lineage>
        <taxon>Bacteria</taxon>
        <taxon>Bacillati</taxon>
        <taxon>Actinomycetota</taxon>
        <taxon>Actinomycetes</taxon>
        <taxon>Kitasatosporales</taxon>
        <taxon>Streptomycetaceae</taxon>
        <taxon>Streptomyces</taxon>
    </lineage>
</organism>
<dbReference type="RefSeq" id="WP_189788054.1">
    <property type="nucleotide sequence ID" value="NZ_BNAT01000060.1"/>
</dbReference>
<protein>
    <submittedName>
        <fullName evidence="1">Uncharacterized protein</fullName>
    </submittedName>
</protein>
<evidence type="ECO:0000313" key="2">
    <source>
        <dbReference type="Proteomes" id="UP000603227"/>
    </source>
</evidence>
<dbReference type="Proteomes" id="UP000603227">
    <property type="component" value="Unassembled WGS sequence"/>
</dbReference>